<dbReference type="Gene3D" id="3.40.50.10330">
    <property type="entry name" value="Probable inorganic polyphosphate/atp-NAD kinase, domain 1"/>
    <property type="match status" value="1"/>
</dbReference>
<protein>
    <submittedName>
        <fullName evidence="1">Uncharacterized protein</fullName>
    </submittedName>
</protein>
<dbReference type="Proteomes" id="UP001189624">
    <property type="component" value="Chromosome 5"/>
</dbReference>
<dbReference type="GO" id="GO:0006741">
    <property type="term" value="P:NADP+ biosynthetic process"/>
    <property type="evidence" value="ECO:0007669"/>
    <property type="project" value="TreeGrafter"/>
</dbReference>
<dbReference type="InterPro" id="IPR016064">
    <property type="entry name" value="NAD/diacylglycerol_kinase_sf"/>
</dbReference>
<proteinExistence type="predicted"/>
<name>A0AA86SGQ8_9FABA</name>
<sequence>MHAYCLMKCQCGFCLFGYAWLETYILKWILQFLENGLGGDGTLLQTSHSLDDKIPVPGVNSDPRLMSEFDVTRSTAHFCAATIENFEQVFDGILEGQVLPSKLTRMMISVNALPLSTYALNDILVAHPCPASLSGFLQVKSFLGEIKTLQLIHFVNFK</sequence>
<dbReference type="Gramene" id="rna-AYBTSS11_LOCUS17340">
    <property type="protein sequence ID" value="CAJ1957698.1"/>
    <property type="gene ID" value="gene-AYBTSS11_LOCUS17340"/>
</dbReference>
<dbReference type="SUPFAM" id="SSF111331">
    <property type="entry name" value="NAD kinase/diacylglycerol kinase-like"/>
    <property type="match status" value="1"/>
</dbReference>
<dbReference type="GO" id="GO:0003951">
    <property type="term" value="F:NAD+ kinase activity"/>
    <property type="evidence" value="ECO:0007669"/>
    <property type="project" value="TreeGrafter"/>
</dbReference>
<dbReference type="InterPro" id="IPR017438">
    <property type="entry name" value="ATP-NAD_kinase_N"/>
</dbReference>
<evidence type="ECO:0000313" key="1">
    <source>
        <dbReference type="EMBL" id="CAJ1957698.1"/>
    </source>
</evidence>
<keyword evidence="2" id="KW-1185">Reference proteome</keyword>
<dbReference type="EMBL" id="OY731402">
    <property type="protein sequence ID" value="CAJ1957698.1"/>
    <property type="molecule type" value="Genomic_DNA"/>
</dbReference>
<dbReference type="AlphaFoldDB" id="A0AA86SGQ8"/>
<accession>A0AA86SGQ8</accession>
<dbReference type="PANTHER" id="PTHR20275:SF28">
    <property type="entry name" value="NADH KINASE"/>
    <property type="match status" value="1"/>
</dbReference>
<gene>
    <name evidence="1" type="ORF">AYBTSS11_LOCUS17340</name>
</gene>
<dbReference type="PANTHER" id="PTHR20275">
    <property type="entry name" value="NAD KINASE"/>
    <property type="match status" value="1"/>
</dbReference>
<evidence type="ECO:0000313" key="2">
    <source>
        <dbReference type="Proteomes" id="UP001189624"/>
    </source>
</evidence>
<reference evidence="1" key="1">
    <citation type="submission" date="2023-10" db="EMBL/GenBank/DDBJ databases">
        <authorList>
            <person name="Domelevo Entfellner J.-B."/>
        </authorList>
    </citation>
    <scope>NUCLEOTIDE SEQUENCE</scope>
</reference>
<organism evidence="1 2">
    <name type="scientific">Sphenostylis stenocarpa</name>
    <dbReference type="NCBI Taxonomy" id="92480"/>
    <lineage>
        <taxon>Eukaryota</taxon>
        <taxon>Viridiplantae</taxon>
        <taxon>Streptophyta</taxon>
        <taxon>Embryophyta</taxon>
        <taxon>Tracheophyta</taxon>
        <taxon>Spermatophyta</taxon>
        <taxon>Magnoliopsida</taxon>
        <taxon>eudicotyledons</taxon>
        <taxon>Gunneridae</taxon>
        <taxon>Pentapetalae</taxon>
        <taxon>rosids</taxon>
        <taxon>fabids</taxon>
        <taxon>Fabales</taxon>
        <taxon>Fabaceae</taxon>
        <taxon>Papilionoideae</taxon>
        <taxon>50 kb inversion clade</taxon>
        <taxon>NPAAA clade</taxon>
        <taxon>indigoferoid/millettioid clade</taxon>
        <taxon>Phaseoleae</taxon>
        <taxon>Sphenostylis</taxon>
    </lineage>
</organism>